<name>A0A397J068_9GLOM</name>
<keyword evidence="2" id="KW-1185">Reference proteome</keyword>
<reference evidence="1 2" key="1">
    <citation type="submission" date="2018-08" db="EMBL/GenBank/DDBJ databases">
        <title>Genome and evolution of the arbuscular mycorrhizal fungus Diversispora epigaea (formerly Glomus versiforme) and its bacterial endosymbionts.</title>
        <authorList>
            <person name="Sun X."/>
            <person name="Fei Z."/>
            <person name="Harrison M."/>
        </authorList>
    </citation>
    <scope>NUCLEOTIDE SEQUENCE [LARGE SCALE GENOMIC DNA]</scope>
    <source>
        <strain evidence="1 2">IT104</strain>
    </source>
</reference>
<protein>
    <submittedName>
        <fullName evidence="1">Uncharacterized protein</fullName>
    </submittedName>
</protein>
<gene>
    <name evidence="1" type="ORF">Glove_117g365</name>
</gene>
<comment type="caution">
    <text evidence="1">The sequence shown here is derived from an EMBL/GenBank/DDBJ whole genome shotgun (WGS) entry which is preliminary data.</text>
</comment>
<organism evidence="1 2">
    <name type="scientific">Diversispora epigaea</name>
    <dbReference type="NCBI Taxonomy" id="1348612"/>
    <lineage>
        <taxon>Eukaryota</taxon>
        <taxon>Fungi</taxon>
        <taxon>Fungi incertae sedis</taxon>
        <taxon>Mucoromycota</taxon>
        <taxon>Glomeromycotina</taxon>
        <taxon>Glomeromycetes</taxon>
        <taxon>Diversisporales</taxon>
        <taxon>Diversisporaceae</taxon>
        <taxon>Diversispora</taxon>
    </lineage>
</organism>
<dbReference type="Proteomes" id="UP000266861">
    <property type="component" value="Unassembled WGS sequence"/>
</dbReference>
<sequence length="73" mass="8551">MAWIIYDSVLEKFPKNINAETNWFLAKAFKLTMLEINNHDKRVETAIGYYFEIEDKENTFITADVQKGKSGIF</sequence>
<accession>A0A397J068</accession>
<evidence type="ECO:0000313" key="1">
    <source>
        <dbReference type="EMBL" id="RHZ81685.1"/>
    </source>
</evidence>
<proteinExistence type="predicted"/>
<dbReference type="EMBL" id="PQFF01000109">
    <property type="protein sequence ID" value="RHZ81685.1"/>
    <property type="molecule type" value="Genomic_DNA"/>
</dbReference>
<evidence type="ECO:0000313" key="2">
    <source>
        <dbReference type="Proteomes" id="UP000266861"/>
    </source>
</evidence>
<dbReference type="AlphaFoldDB" id="A0A397J068"/>